<dbReference type="Pfam" id="PF00400">
    <property type="entry name" value="WD40"/>
    <property type="match status" value="1"/>
</dbReference>
<dbReference type="PROSITE" id="PS50294">
    <property type="entry name" value="WD_REPEATS_REGION"/>
    <property type="match status" value="1"/>
</dbReference>
<protein>
    <submittedName>
        <fullName evidence="12">Uncharacterized protein</fullName>
    </submittedName>
</protein>
<dbReference type="Gene3D" id="2.130.10.10">
    <property type="entry name" value="YVTN repeat-like/Quinoprotein amine dehydrogenase"/>
    <property type="match status" value="1"/>
</dbReference>
<dbReference type="InterPro" id="IPR015943">
    <property type="entry name" value="WD40/YVTN_repeat-like_dom_sf"/>
</dbReference>
<dbReference type="PROSITE" id="PS00678">
    <property type="entry name" value="WD_REPEATS_1"/>
    <property type="match status" value="1"/>
</dbReference>
<dbReference type="InterPro" id="IPR007369">
    <property type="entry name" value="Peptidase_A22B_SPP"/>
</dbReference>
<organism evidence="12 13">
    <name type="scientific">Elliptochloris bilobata</name>
    <dbReference type="NCBI Taxonomy" id="381761"/>
    <lineage>
        <taxon>Eukaryota</taxon>
        <taxon>Viridiplantae</taxon>
        <taxon>Chlorophyta</taxon>
        <taxon>core chlorophytes</taxon>
        <taxon>Trebouxiophyceae</taxon>
        <taxon>Trebouxiophyceae incertae sedis</taxon>
        <taxon>Elliptochloris clade</taxon>
        <taxon>Elliptochloris</taxon>
    </lineage>
</organism>
<name>A0AAW1QVV9_9CHLO</name>
<gene>
    <name evidence="12" type="ORF">WJX81_005998</name>
</gene>
<dbReference type="GO" id="GO:0042500">
    <property type="term" value="F:aspartic endopeptidase activity, intramembrane cleaving"/>
    <property type="evidence" value="ECO:0007669"/>
    <property type="project" value="InterPro"/>
</dbReference>
<dbReference type="AlphaFoldDB" id="A0AAW1QVV9"/>
<feature type="transmembrane region" description="Helical" evidence="11">
    <location>
        <begin position="167"/>
        <end position="186"/>
    </location>
</feature>
<evidence type="ECO:0000256" key="8">
    <source>
        <dbReference type="ARBA" id="ARBA00023136"/>
    </source>
</evidence>
<dbReference type="PANTHER" id="PTHR43991">
    <property type="entry name" value="WD REPEAT PROTEIN (AFU_ORTHOLOGUE AFUA_8G05640)-RELATED"/>
    <property type="match status" value="1"/>
</dbReference>
<evidence type="ECO:0000256" key="6">
    <source>
        <dbReference type="ARBA" id="ARBA00022801"/>
    </source>
</evidence>
<dbReference type="EMBL" id="JALJOU010000075">
    <property type="protein sequence ID" value="KAK9825373.1"/>
    <property type="molecule type" value="Genomic_DNA"/>
</dbReference>
<evidence type="ECO:0000256" key="11">
    <source>
        <dbReference type="SAM" id="Phobius"/>
    </source>
</evidence>
<comment type="subcellular location">
    <subcellularLocation>
        <location evidence="1">Endomembrane system</location>
        <topology evidence="1">Multi-pass membrane protein</topology>
    </subcellularLocation>
</comment>
<evidence type="ECO:0000313" key="13">
    <source>
        <dbReference type="Proteomes" id="UP001445335"/>
    </source>
</evidence>
<proteinExistence type="inferred from homology"/>
<dbReference type="SMART" id="SM00320">
    <property type="entry name" value="WD40"/>
    <property type="match status" value="2"/>
</dbReference>
<dbReference type="PROSITE" id="PS50082">
    <property type="entry name" value="WD_REPEATS_2"/>
    <property type="match status" value="1"/>
</dbReference>
<evidence type="ECO:0000256" key="1">
    <source>
        <dbReference type="ARBA" id="ARBA00004127"/>
    </source>
</evidence>
<evidence type="ECO:0000256" key="2">
    <source>
        <dbReference type="ARBA" id="ARBA00006859"/>
    </source>
</evidence>
<dbReference type="Proteomes" id="UP001445335">
    <property type="component" value="Unassembled WGS sequence"/>
</dbReference>
<feature type="transmembrane region" description="Helical" evidence="11">
    <location>
        <begin position="198"/>
        <end position="221"/>
    </location>
</feature>
<dbReference type="Pfam" id="PF04258">
    <property type="entry name" value="Peptidase_A22B"/>
    <property type="match status" value="1"/>
</dbReference>
<dbReference type="SUPFAM" id="SSF50978">
    <property type="entry name" value="WD40 repeat-like"/>
    <property type="match status" value="1"/>
</dbReference>
<comment type="similarity">
    <text evidence="2">Belongs to the peptidase A22B family.</text>
</comment>
<evidence type="ECO:0000256" key="4">
    <source>
        <dbReference type="ARBA" id="ARBA00022692"/>
    </source>
</evidence>
<keyword evidence="4 11" id="KW-0812">Transmembrane</keyword>
<dbReference type="GO" id="GO:0012505">
    <property type="term" value="C:endomembrane system"/>
    <property type="evidence" value="ECO:0007669"/>
    <property type="project" value="UniProtKB-SubCell"/>
</dbReference>
<dbReference type="InterPro" id="IPR001680">
    <property type="entry name" value="WD40_rpt"/>
</dbReference>
<keyword evidence="3 9" id="KW-0853">WD repeat</keyword>
<keyword evidence="13" id="KW-1185">Reference proteome</keyword>
<keyword evidence="10" id="KW-0175">Coiled coil</keyword>
<evidence type="ECO:0000256" key="7">
    <source>
        <dbReference type="ARBA" id="ARBA00022989"/>
    </source>
</evidence>
<keyword evidence="8 11" id="KW-0472">Membrane</keyword>
<dbReference type="GO" id="GO:0016020">
    <property type="term" value="C:membrane"/>
    <property type="evidence" value="ECO:0007669"/>
    <property type="project" value="InterPro"/>
</dbReference>
<reference evidence="12 13" key="1">
    <citation type="journal article" date="2024" name="Nat. Commun.">
        <title>Phylogenomics reveals the evolutionary origins of lichenization in chlorophyte algae.</title>
        <authorList>
            <person name="Puginier C."/>
            <person name="Libourel C."/>
            <person name="Otte J."/>
            <person name="Skaloud P."/>
            <person name="Haon M."/>
            <person name="Grisel S."/>
            <person name="Petersen M."/>
            <person name="Berrin J.G."/>
            <person name="Delaux P.M."/>
            <person name="Dal Grande F."/>
            <person name="Keller J."/>
        </authorList>
    </citation>
    <scope>NUCLEOTIDE SEQUENCE [LARGE SCALE GENOMIC DNA]</scope>
    <source>
        <strain evidence="12 13">SAG 245.80</strain>
    </source>
</reference>
<dbReference type="InterPro" id="IPR006639">
    <property type="entry name" value="Preselin/SPP"/>
</dbReference>
<evidence type="ECO:0000313" key="12">
    <source>
        <dbReference type="EMBL" id="KAK9825373.1"/>
    </source>
</evidence>
<feature type="coiled-coil region" evidence="10">
    <location>
        <begin position="376"/>
        <end position="403"/>
    </location>
</feature>
<feature type="transmembrane region" description="Helical" evidence="11">
    <location>
        <begin position="68"/>
        <end position="90"/>
    </location>
</feature>
<feature type="repeat" description="WD" evidence="9">
    <location>
        <begin position="608"/>
        <end position="642"/>
    </location>
</feature>
<feature type="transmembrane region" description="Helical" evidence="11">
    <location>
        <begin position="111"/>
        <end position="136"/>
    </location>
</feature>
<keyword evidence="6" id="KW-0378">Hydrolase</keyword>
<sequence>MSRKDAMKFPFIGSAVLVSLFVLFKFLPKDLINAVLTTYFVMLGTFAITATLLPFLEPLFPKREPLDVAATVPEMVGGVCGLVFCCWYYAKKHWLANNLLGIAFSIQGIEHLSLGAVSTGVILLSGLFFYDIFWVFCTPVMVTVAKSFDAPIKLLFPRVFSSKGTPFSMLGLGDIVIPGIFVALLLRYDVKHATPKGSYFLSAFWGYVGGLGTTIAVMNLFQAAQPALLYIVPAVWNHSEDVNDAKEAKTVKEELVSASAPIAGAIGDERHLSLECPAIQPIRDKYAHLFTSVETDMAAADSVTLDSSLSALLALDQSSVCEENDAVEEWGECEEDSLCTTSEDVHLGLREDLQGIPWARLQYTRREYRAARFKGYDDFMNMAEEVEKNQSKLEKESNKVAKDGQYYRFSRNLQNVRSTIEHFQLRNLLWATSKHDVYLVHEACIKHWNDVARCSTKVMDLSGAKMDPSEACTEGRENSLGHVKISTSCVRGNLVAAGGFNGELAIANLEAGPGLAFSSHVTYAENAITNGIEIFEAPSGAMRIMTSNNDMWLRVFDADTFLCCSRHSFPWPVNYASTQPGGAVLAVVGDHPDALLLDARSGQEVATLRGHLDYSFAVAWHPSQPQLATGNQDATTRVWDTRMLGKSLALLPGTMGSVRSLRYSPCGCYMAAAESVDFVRLYDVDADFSRCQEIDMFGEIGGVAFSPDGEALFVSLSNVAYSEVSYSSLVQFRKCDAAAAYLGRPGQVSALV</sequence>
<evidence type="ECO:0000256" key="3">
    <source>
        <dbReference type="ARBA" id="ARBA00022574"/>
    </source>
</evidence>
<accession>A0AAW1QVV9</accession>
<evidence type="ECO:0000256" key="5">
    <source>
        <dbReference type="ARBA" id="ARBA00022737"/>
    </source>
</evidence>
<dbReference type="InterPro" id="IPR036322">
    <property type="entry name" value="WD40_repeat_dom_sf"/>
</dbReference>
<evidence type="ECO:0000256" key="10">
    <source>
        <dbReference type="SAM" id="Coils"/>
    </source>
</evidence>
<keyword evidence="5" id="KW-0677">Repeat</keyword>
<dbReference type="InterPro" id="IPR019775">
    <property type="entry name" value="WD40_repeat_CS"/>
</dbReference>
<feature type="transmembrane region" description="Helical" evidence="11">
    <location>
        <begin position="6"/>
        <end position="24"/>
    </location>
</feature>
<dbReference type="PANTHER" id="PTHR43991:SF12">
    <property type="entry name" value="WD REPEAT PROTEIN (AFU_ORTHOLOGUE AFUA_8G05640)"/>
    <property type="match status" value="1"/>
</dbReference>
<comment type="caution">
    <text evidence="12">The sequence shown here is derived from an EMBL/GenBank/DDBJ whole genome shotgun (WGS) entry which is preliminary data.</text>
</comment>
<keyword evidence="7 11" id="KW-1133">Transmembrane helix</keyword>
<dbReference type="SMART" id="SM00730">
    <property type="entry name" value="PSN"/>
    <property type="match status" value="1"/>
</dbReference>
<evidence type="ECO:0000256" key="9">
    <source>
        <dbReference type="PROSITE-ProRule" id="PRU00221"/>
    </source>
</evidence>
<feature type="transmembrane region" description="Helical" evidence="11">
    <location>
        <begin position="31"/>
        <end position="56"/>
    </location>
</feature>